<keyword evidence="16 20" id="KW-0411">Iron-sulfur</keyword>
<reference evidence="26 27" key="1">
    <citation type="submission" date="2024-10" db="EMBL/GenBank/DDBJ databases">
        <authorList>
            <person name="Kim D."/>
        </authorList>
    </citation>
    <scope>NUCLEOTIDE SEQUENCE [LARGE SCALE GENOMIC DNA]</scope>
    <source>
        <strain evidence="26">Taebaek</strain>
    </source>
</reference>
<dbReference type="Gene3D" id="1.10.287.690">
    <property type="entry name" value="Helix hairpin bin"/>
    <property type="match status" value="1"/>
</dbReference>
<evidence type="ECO:0000256" key="9">
    <source>
        <dbReference type="ARBA" id="ARBA00022723"/>
    </source>
</evidence>
<accession>A0ABD2ITS2</accession>
<dbReference type="PANTHER" id="PTHR10322:SF23">
    <property type="entry name" value="DNA POLYMERASE DELTA CATALYTIC SUBUNIT"/>
    <property type="match status" value="1"/>
</dbReference>
<evidence type="ECO:0000256" key="11">
    <source>
        <dbReference type="ARBA" id="ARBA00022801"/>
    </source>
</evidence>
<dbReference type="InterPro" id="IPR023211">
    <property type="entry name" value="DNA_pol_palm_dom_sf"/>
</dbReference>
<keyword evidence="4 20" id="KW-0004">4Fe-4S</keyword>
<dbReference type="SMART" id="SM00486">
    <property type="entry name" value="POLBc"/>
    <property type="match status" value="1"/>
</dbReference>
<dbReference type="Gene3D" id="1.10.132.60">
    <property type="entry name" value="DNA polymerase family B, C-terminal domain"/>
    <property type="match status" value="1"/>
</dbReference>
<dbReference type="SUPFAM" id="SSF53098">
    <property type="entry name" value="Ribonuclease H-like"/>
    <property type="match status" value="1"/>
</dbReference>
<keyword evidence="10 20" id="KW-0863">Zinc-finger</keyword>
<dbReference type="Gene3D" id="6.10.140.1540">
    <property type="match status" value="1"/>
</dbReference>
<evidence type="ECO:0000256" key="18">
    <source>
        <dbReference type="ARBA" id="ARBA00023242"/>
    </source>
</evidence>
<evidence type="ECO:0000256" key="7">
    <source>
        <dbReference type="ARBA" id="ARBA00022705"/>
    </source>
</evidence>
<dbReference type="InterPro" id="IPR036397">
    <property type="entry name" value="RNaseH_sf"/>
</dbReference>
<evidence type="ECO:0000256" key="14">
    <source>
        <dbReference type="ARBA" id="ARBA00022932"/>
    </source>
</evidence>
<evidence type="ECO:0000256" key="13">
    <source>
        <dbReference type="ARBA" id="ARBA00022839"/>
    </source>
</evidence>
<dbReference type="GO" id="GO:0008270">
    <property type="term" value="F:zinc ion binding"/>
    <property type="evidence" value="ECO:0007669"/>
    <property type="project" value="UniProtKB-KW"/>
</dbReference>
<evidence type="ECO:0000256" key="21">
    <source>
        <dbReference type="SAM" id="MobiDB-lite"/>
    </source>
</evidence>
<proteinExistence type="inferred from homology"/>
<dbReference type="EMBL" id="JBICCN010000254">
    <property type="protein sequence ID" value="KAL3083379.1"/>
    <property type="molecule type" value="Genomic_DNA"/>
</dbReference>
<dbReference type="InterPro" id="IPR006134">
    <property type="entry name" value="DNA-dir_DNA_pol_B_multi_dom"/>
</dbReference>
<dbReference type="CDD" id="cd05533">
    <property type="entry name" value="POLBc_delta"/>
    <property type="match status" value="1"/>
</dbReference>
<feature type="domain" description="C4-type zinc-finger of DNA polymerase delta" evidence="24">
    <location>
        <begin position="1031"/>
        <end position="1105"/>
    </location>
</feature>
<dbReference type="PRINTS" id="PR00106">
    <property type="entry name" value="DNAPOLB"/>
</dbReference>
<evidence type="ECO:0000256" key="3">
    <source>
        <dbReference type="ARBA" id="ARBA00005755"/>
    </source>
</evidence>
<dbReference type="FunFam" id="1.10.287.690:FF:000001">
    <property type="entry name" value="DNA polymerase"/>
    <property type="match status" value="1"/>
</dbReference>
<comment type="subcellular location">
    <subcellularLocation>
        <location evidence="2 20">Nucleus</location>
    </subcellularLocation>
</comment>
<evidence type="ECO:0000313" key="27">
    <source>
        <dbReference type="Proteomes" id="UP001620645"/>
    </source>
</evidence>
<dbReference type="Pfam" id="PF03104">
    <property type="entry name" value="DNA_pol_B_exo1"/>
    <property type="match status" value="1"/>
</dbReference>
<keyword evidence="6 20" id="KW-0548">Nucleotidyltransferase</keyword>
<dbReference type="SUPFAM" id="SSF56672">
    <property type="entry name" value="DNA/RNA polymerases"/>
    <property type="match status" value="1"/>
</dbReference>
<evidence type="ECO:0000256" key="5">
    <source>
        <dbReference type="ARBA" id="ARBA00022679"/>
    </source>
</evidence>
<evidence type="ECO:0000256" key="10">
    <source>
        <dbReference type="ARBA" id="ARBA00022771"/>
    </source>
</evidence>
<name>A0ABD2ITS2_HETSC</name>
<keyword evidence="8" id="KW-0540">Nuclease</keyword>
<keyword evidence="17 20" id="KW-0238">DNA-binding</keyword>
<keyword evidence="5 20" id="KW-0808">Transferase</keyword>
<dbReference type="EC" id="2.7.7.7" evidence="20"/>
<gene>
    <name evidence="26" type="ORF">niasHS_011181</name>
</gene>
<dbReference type="Gene3D" id="3.30.342.10">
    <property type="entry name" value="DNA Polymerase, chain B, domain 1"/>
    <property type="match status" value="1"/>
</dbReference>
<keyword evidence="11" id="KW-0378">Hydrolase</keyword>
<evidence type="ECO:0000256" key="20">
    <source>
        <dbReference type="RuleBase" id="RU000442"/>
    </source>
</evidence>
<dbReference type="InterPro" id="IPR050240">
    <property type="entry name" value="DNA_pol_type-B"/>
</dbReference>
<dbReference type="GO" id="GO:0043625">
    <property type="term" value="C:delta DNA polymerase complex"/>
    <property type="evidence" value="ECO:0007669"/>
    <property type="project" value="UniProtKB-ARBA"/>
</dbReference>
<dbReference type="GO" id="GO:0006260">
    <property type="term" value="P:DNA replication"/>
    <property type="evidence" value="ECO:0007669"/>
    <property type="project" value="UniProtKB-KW"/>
</dbReference>
<protein>
    <recommendedName>
        <fullName evidence="20">DNA polymerase</fullName>
        <ecNumber evidence="20">2.7.7.7</ecNumber>
    </recommendedName>
</protein>
<comment type="caution">
    <text evidence="26">The sequence shown here is derived from an EMBL/GenBank/DDBJ whole genome shotgun (WGS) entry which is preliminary data.</text>
</comment>
<keyword evidence="9 20" id="KW-0479">Metal-binding</keyword>
<evidence type="ECO:0000256" key="2">
    <source>
        <dbReference type="ARBA" id="ARBA00004123"/>
    </source>
</evidence>
<dbReference type="FunFam" id="3.30.420.10:FF:000004">
    <property type="entry name" value="DNA polymerase"/>
    <property type="match status" value="1"/>
</dbReference>
<keyword evidence="27" id="KW-1185">Reference proteome</keyword>
<feature type="region of interest" description="Disordered" evidence="21">
    <location>
        <begin position="61"/>
        <end position="88"/>
    </location>
</feature>
<dbReference type="InterPro" id="IPR006133">
    <property type="entry name" value="DNA-dir_DNA_pol_B_exonuc"/>
</dbReference>
<dbReference type="InterPro" id="IPR056435">
    <property type="entry name" value="DPOD/Z_N"/>
</dbReference>
<dbReference type="GO" id="GO:0004527">
    <property type="term" value="F:exonuclease activity"/>
    <property type="evidence" value="ECO:0007669"/>
    <property type="project" value="UniProtKB-KW"/>
</dbReference>
<dbReference type="InterPro" id="IPR042087">
    <property type="entry name" value="DNA_pol_B_thumb"/>
</dbReference>
<dbReference type="GO" id="GO:0003887">
    <property type="term" value="F:DNA-directed DNA polymerase activity"/>
    <property type="evidence" value="ECO:0007669"/>
    <property type="project" value="UniProtKB-KW"/>
</dbReference>
<feature type="compositionally biased region" description="Polar residues" evidence="21">
    <location>
        <begin position="66"/>
        <end position="76"/>
    </location>
</feature>
<feature type="domain" description="DNA-directed DNA polymerase family B exonuclease" evidence="23">
    <location>
        <begin position="245"/>
        <end position="483"/>
    </location>
</feature>
<keyword evidence="14 20" id="KW-0239">DNA-directed DNA polymerase</keyword>
<dbReference type="Pfam" id="PF24055">
    <property type="entry name" value="POL3_N"/>
    <property type="match status" value="1"/>
</dbReference>
<evidence type="ECO:0000259" key="25">
    <source>
        <dbReference type="Pfam" id="PF24055"/>
    </source>
</evidence>
<feature type="domain" description="DNA polymerase delta/zeta catalytic subunit N-terminal" evidence="25">
    <location>
        <begin position="139"/>
        <end position="217"/>
    </location>
</feature>
<dbReference type="PANTHER" id="PTHR10322">
    <property type="entry name" value="DNA POLYMERASE CATALYTIC SUBUNIT"/>
    <property type="match status" value="1"/>
</dbReference>
<organism evidence="26 27">
    <name type="scientific">Heterodera schachtii</name>
    <name type="common">Sugarbeet cyst nematode worm</name>
    <name type="synonym">Tylenchus schachtii</name>
    <dbReference type="NCBI Taxonomy" id="97005"/>
    <lineage>
        <taxon>Eukaryota</taxon>
        <taxon>Metazoa</taxon>
        <taxon>Ecdysozoa</taxon>
        <taxon>Nematoda</taxon>
        <taxon>Chromadorea</taxon>
        <taxon>Rhabditida</taxon>
        <taxon>Tylenchina</taxon>
        <taxon>Tylenchomorpha</taxon>
        <taxon>Tylenchoidea</taxon>
        <taxon>Heteroderidae</taxon>
        <taxon>Heteroderinae</taxon>
        <taxon>Heterodera</taxon>
    </lineage>
</organism>
<dbReference type="FunFam" id="1.10.132.60:FF:000001">
    <property type="entry name" value="DNA polymerase"/>
    <property type="match status" value="1"/>
</dbReference>
<dbReference type="Pfam" id="PF14260">
    <property type="entry name" value="zf-C4pol"/>
    <property type="match status" value="1"/>
</dbReference>
<keyword evidence="18 20" id="KW-0539">Nucleus</keyword>
<dbReference type="PROSITE" id="PS00116">
    <property type="entry name" value="DNA_POLYMERASE_B"/>
    <property type="match status" value="1"/>
</dbReference>
<dbReference type="InterPro" id="IPR012337">
    <property type="entry name" value="RNaseH-like_sf"/>
</dbReference>
<evidence type="ECO:0000256" key="12">
    <source>
        <dbReference type="ARBA" id="ARBA00022833"/>
    </source>
</evidence>
<dbReference type="InterPro" id="IPR017964">
    <property type="entry name" value="DNA-dir_DNA_pol_B_CS"/>
</dbReference>
<evidence type="ECO:0000259" key="22">
    <source>
        <dbReference type="Pfam" id="PF00136"/>
    </source>
</evidence>
<evidence type="ECO:0000259" key="24">
    <source>
        <dbReference type="Pfam" id="PF14260"/>
    </source>
</evidence>
<comment type="cofactor">
    <cofactor evidence="1 20">
        <name>[4Fe-4S] cluster</name>
        <dbReference type="ChEBI" id="CHEBI:49883"/>
    </cofactor>
</comment>
<dbReference type="Gene3D" id="3.30.420.10">
    <property type="entry name" value="Ribonuclease H-like superfamily/Ribonuclease H"/>
    <property type="match status" value="1"/>
</dbReference>
<dbReference type="AlphaFoldDB" id="A0ABD2ITS2"/>
<keyword evidence="13" id="KW-0269">Exonuclease</keyword>
<evidence type="ECO:0000259" key="23">
    <source>
        <dbReference type="Pfam" id="PF03104"/>
    </source>
</evidence>
<evidence type="ECO:0000256" key="8">
    <source>
        <dbReference type="ARBA" id="ARBA00022722"/>
    </source>
</evidence>
<dbReference type="InterPro" id="IPR043502">
    <property type="entry name" value="DNA/RNA_pol_sf"/>
</dbReference>
<keyword evidence="12 20" id="KW-0862">Zinc</keyword>
<evidence type="ECO:0000256" key="19">
    <source>
        <dbReference type="ARBA" id="ARBA00049244"/>
    </source>
</evidence>
<evidence type="ECO:0000256" key="15">
    <source>
        <dbReference type="ARBA" id="ARBA00023004"/>
    </source>
</evidence>
<evidence type="ECO:0000256" key="6">
    <source>
        <dbReference type="ARBA" id="ARBA00022695"/>
    </source>
</evidence>
<dbReference type="Gene3D" id="3.90.1600.10">
    <property type="entry name" value="Palm domain of DNA polymerase"/>
    <property type="match status" value="2"/>
</dbReference>
<comment type="catalytic activity">
    <reaction evidence="19 20">
        <text>DNA(n) + a 2'-deoxyribonucleoside 5'-triphosphate = DNA(n+1) + diphosphate</text>
        <dbReference type="Rhea" id="RHEA:22508"/>
        <dbReference type="Rhea" id="RHEA-COMP:17339"/>
        <dbReference type="Rhea" id="RHEA-COMP:17340"/>
        <dbReference type="ChEBI" id="CHEBI:33019"/>
        <dbReference type="ChEBI" id="CHEBI:61560"/>
        <dbReference type="ChEBI" id="CHEBI:173112"/>
        <dbReference type="EC" id="2.7.7.7"/>
    </reaction>
</comment>
<evidence type="ECO:0000313" key="26">
    <source>
        <dbReference type="EMBL" id="KAL3083379.1"/>
    </source>
</evidence>
<sequence length="1133" mass="127733">MAKSPKKSPTKRHVSVASHNQSLTKRPKVEFAAILNKTNGTADKQPMSFEHRLAKLDVDDGGLHRASTSSGHTSARQPGAEAKWPRPAPAKWVREGRTDADLAFQLIDIDFYMERNGVIIRLFGVTDFGNSIAVCVPGYRPYFFASAPLGFDQSHISTAISLLNSNISISAQSGVPKDASAMVTGIELVYGSNLFGFHAELRQQLFLKIFVLSPRIITACSRVLYVLERIAADEVGHSANFRPCQAFEANLDFEVRFMADLGLVGCGWAECPARKFTYIDPKQRNTNCQIEVTIYVNDLNVHSADEPNWSHIAPLRTLSFDIECMGPLGTFPDASRDPIIQIANMVKVEGQREEFVRNCFVVGGCESVVGSDIVECRDEKELLEKWAAFVLCVDPDLLTGYNIQNFDLPYILDRAKHLKIDKTVCLLSRIRGSMCRQRDAAMQSKQMGNRVNKFVSMDGRIIFDVLQLVLREYKLRSYTLNNVSYFFLGEQKEDVSYTFIPQLQNGSNMDRRRLALYCMKDAFLPLRLLDKLMLVINYIEMARVTGCPLNFLVSRGQQVKILSMLLRKTREHFLFLPVVEMGEGAGGDEVGYEGATVIEPLRAFYKDPIATLDFASLYPSIMIAHNLCYTTLLPKGAVAKKAIPSNWREGEDYIVTPSGDMFVKATHRQGLLPKVLEELLSARKRAKAELKKEKDPFRQMVLNGRQLALKISANSVYGFTGASRGKLPCLEISQSVTAFGRQMIEATKQMVEESYIAGAVDGLCPANAKVIYGDTDSVMVKFGVKSVGEAMELGRHAAREISRRFPPPIQLEFEKVYFPYLLINKKRYAGLYWTNEERHDKMDCKGLETVRRDNCQLVSLVLNNCLEKLLIDRDDRAAIGYAKKVISELICGHIDISMLIISKELTKKGEKYAAKQAHVELAERMRKRDPGSAPRLGDRVPYVIVNRGGGANTPAYEKAEDPIFVLQNNVPIDFDYYLEHQLVKPLARILDPVMGDQAEKLLISGEHTKKKARTKLKSGMMAGYFSKKSVCLGCKTRMDFEEEAAPATCEQCRPRIDKIYLEQMLTMRQIEHRFSRLWTECQNCAGTLQSEIFCSARDCPIFYMREKVRTDLEEAQKVFKRFENSSKLRKNGN</sequence>
<evidence type="ECO:0000256" key="17">
    <source>
        <dbReference type="ARBA" id="ARBA00023125"/>
    </source>
</evidence>
<dbReference type="Pfam" id="PF00136">
    <property type="entry name" value="DNA_pol_B"/>
    <property type="match status" value="1"/>
</dbReference>
<dbReference type="NCBIfam" id="TIGR00592">
    <property type="entry name" value="pol2"/>
    <property type="match status" value="1"/>
</dbReference>
<evidence type="ECO:0000256" key="1">
    <source>
        <dbReference type="ARBA" id="ARBA00001966"/>
    </source>
</evidence>
<feature type="region of interest" description="Disordered" evidence="21">
    <location>
        <begin position="1"/>
        <end position="23"/>
    </location>
</feature>
<evidence type="ECO:0000256" key="4">
    <source>
        <dbReference type="ARBA" id="ARBA00022485"/>
    </source>
</evidence>
<feature type="domain" description="DNA-directed DNA polymerase family B multifunctional" evidence="22">
    <location>
        <begin position="548"/>
        <end position="992"/>
    </location>
</feature>
<feature type="compositionally biased region" description="Basic residues" evidence="21">
    <location>
        <begin position="1"/>
        <end position="14"/>
    </location>
</feature>
<dbReference type="InterPro" id="IPR006172">
    <property type="entry name" value="DNA-dir_DNA_pol_B"/>
</dbReference>
<keyword evidence="15 20" id="KW-0408">Iron</keyword>
<dbReference type="GO" id="GO:0051539">
    <property type="term" value="F:4 iron, 4 sulfur cluster binding"/>
    <property type="evidence" value="ECO:0007669"/>
    <property type="project" value="UniProtKB-KW"/>
</dbReference>
<dbReference type="Proteomes" id="UP001620645">
    <property type="component" value="Unassembled WGS sequence"/>
</dbReference>
<evidence type="ECO:0000256" key="16">
    <source>
        <dbReference type="ARBA" id="ARBA00023014"/>
    </source>
</evidence>
<comment type="similarity">
    <text evidence="3 20">Belongs to the DNA polymerase type-B family.</text>
</comment>
<dbReference type="GO" id="GO:0003677">
    <property type="term" value="F:DNA binding"/>
    <property type="evidence" value="ECO:0007669"/>
    <property type="project" value="UniProtKB-KW"/>
</dbReference>
<dbReference type="CDD" id="cd05777">
    <property type="entry name" value="DNA_polB_delta_exo"/>
    <property type="match status" value="1"/>
</dbReference>
<dbReference type="InterPro" id="IPR025687">
    <property type="entry name" value="Znf-C4pol"/>
</dbReference>
<keyword evidence="7 20" id="KW-0235">DNA replication</keyword>